<keyword evidence="4" id="KW-1185">Reference proteome</keyword>
<dbReference type="RefSeq" id="WP_143156910.1">
    <property type="nucleotide sequence ID" value="NZ_FQWY01000032.1"/>
</dbReference>
<evidence type="ECO:0000259" key="2">
    <source>
        <dbReference type="Pfam" id="PF14478"/>
    </source>
</evidence>
<reference evidence="4" key="1">
    <citation type="submission" date="2016-11" db="EMBL/GenBank/DDBJ databases">
        <authorList>
            <person name="Varghese N."/>
            <person name="Submissions S."/>
        </authorList>
    </citation>
    <scope>NUCLEOTIDE SEQUENCE [LARGE SCALE GENOMIC DNA]</scope>
    <source>
        <strain evidence="4">DSM 11003</strain>
    </source>
</reference>
<dbReference type="Gene3D" id="2.170.130.30">
    <property type="match status" value="1"/>
</dbReference>
<dbReference type="EMBL" id="FQWY01000032">
    <property type="protein sequence ID" value="SHH11863.1"/>
    <property type="molecule type" value="Genomic_DNA"/>
</dbReference>
<dbReference type="InterPro" id="IPR027954">
    <property type="entry name" value="Transcobalamin-like_C"/>
</dbReference>
<accession>A0A1M5QEB5</accession>
<evidence type="ECO:0000256" key="1">
    <source>
        <dbReference type="SAM" id="MobiDB-lite"/>
    </source>
</evidence>
<name>A0A1M5QEB5_9FIRM</name>
<gene>
    <name evidence="3" type="ORF">SAMN02745221_01728</name>
</gene>
<sequence length="374" mass="41439">MKGRLGIVFLIFFLLFSLGGCLGKADNQQDLSFSRSEVVEKAADREGKAFGIEQGEKAQPGQKEAEKKAARGSKEEKEREAKKREVLPSSGVKEEKARLIITCYFGKKVLLDREVFFREGASVMEVLKANAEVKTAYGGGFVSGINGVESRKGLKSEDWFYYVNGICAEMGAVEKKVNPGDVIWWDYHSWKAGIANTAVIGAYPEPFRHGYNGKVKPVKLIFTPSCREIAEKLEAYLLGAGVKEVVREEWAGDMGVSRSVPVIIIGEWEELQKADYLNRLNQAYARNGMGFYWGEEGLYLLNYEGKKMMLHKEEAAVLGACGSGLGDTSPLWLITGTDRESIAGLVEMLAVPDKIKYMYAAAFIKGELIRLPLD</sequence>
<dbReference type="OrthoDB" id="1806555at2"/>
<dbReference type="Proteomes" id="UP000242329">
    <property type="component" value="Unassembled WGS sequence"/>
</dbReference>
<protein>
    <recommendedName>
        <fullName evidence="2">Transcobalamin-like C-terminal domain-containing protein</fullName>
    </recommendedName>
</protein>
<feature type="domain" description="Transcobalamin-like C-terminal" evidence="2">
    <location>
        <begin position="120"/>
        <end position="188"/>
    </location>
</feature>
<dbReference type="PROSITE" id="PS51257">
    <property type="entry name" value="PROKAR_LIPOPROTEIN"/>
    <property type="match status" value="1"/>
</dbReference>
<dbReference type="STRING" id="1123382.SAMN02745221_01728"/>
<dbReference type="AlphaFoldDB" id="A0A1M5QEB5"/>
<dbReference type="Pfam" id="PF14478">
    <property type="entry name" value="DUF4430"/>
    <property type="match status" value="1"/>
</dbReference>
<feature type="compositionally biased region" description="Basic and acidic residues" evidence="1">
    <location>
        <begin position="63"/>
        <end position="87"/>
    </location>
</feature>
<feature type="region of interest" description="Disordered" evidence="1">
    <location>
        <begin position="50"/>
        <end position="87"/>
    </location>
</feature>
<evidence type="ECO:0000313" key="3">
    <source>
        <dbReference type="EMBL" id="SHH11863.1"/>
    </source>
</evidence>
<proteinExistence type="predicted"/>
<organism evidence="3 4">
    <name type="scientific">Thermosyntropha lipolytica DSM 11003</name>
    <dbReference type="NCBI Taxonomy" id="1123382"/>
    <lineage>
        <taxon>Bacteria</taxon>
        <taxon>Bacillati</taxon>
        <taxon>Bacillota</taxon>
        <taxon>Clostridia</taxon>
        <taxon>Eubacteriales</taxon>
        <taxon>Syntrophomonadaceae</taxon>
        <taxon>Thermosyntropha</taxon>
    </lineage>
</organism>
<evidence type="ECO:0000313" key="4">
    <source>
        <dbReference type="Proteomes" id="UP000242329"/>
    </source>
</evidence>